<proteinExistence type="predicted"/>
<evidence type="ECO:0000313" key="4">
    <source>
        <dbReference type="Proteomes" id="UP000316270"/>
    </source>
</evidence>
<keyword evidence="4" id="KW-1185">Reference proteome</keyword>
<evidence type="ECO:0000256" key="1">
    <source>
        <dbReference type="SAM" id="MobiDB-lite"/>
    </source>
</evidence>
<organism evidence="3 4">
    <name type="scientific">Venturia effusa</name>
    <dbReference type="NCBI Taxonomy" id="50376"/>
    <lineage>
        <taxon>Eukaryota</taxon>
        <taxon>Fungi</taxon>
        <taxon>Dikarya</taxon>
        <taxon>Ascomycota</taxon>
        <taxon>Pezizomycotina</taxon>
        <taxon>Dothideomycetes</taxon>
        <taxon>Pleosporomycetidae</taxon>
        <taxon>Venturiales</taxon>
        <taxon>Venturiaceae</taxon>
        <taxon>Venturia</taxon>
    </lineage>
</organism>
<dbReference type="Proteomes" id="UP000316270">
    <property type="component" value="Chromosome 6"/>
</dbReference>
<name>A0A517L7H1_9PEZI</name>
<accession>A0A517L7H1</accession>
<keyword evidence="2" id="KW-0732">Signal</keyword>
<dbReference type="OrthoDB" id="10378694at2759"/>
<gene>
    <name evidence="3" type="ORF">FKW77_005835</name>
</gene>
<feature type="chain" id="PRO_5021714936" evidence="2">
    <location>
        <begin position="22"/>
        <end position="160"/>
    </location>
</feature>
<dbReference type="EMBL" id="CP042190">
    <property type="protein sequence ID" value="QDS71565.1"/>
    <property type="molecule type" value="Genomic_DNA"/>
</dbReference>
<feature type="region of interest" description="Disordered" evidence="1">
    <location>
        <begin position="23"/>
        <end position="66"/>
    </location>
</feature>
<protein>
    <submittedName>
        <fullName evidence="3">Uncharacterized protein</fullName>
    </submittedName>
</protein>
<evidence type="ECO:0000313" key="3">
    <source>
        <dbReference type="EMBL" id="QDS71565.1"/>
    </source>
</evidence>
<evidence type="ECO:0000256" key="2">
    <source>
        <dbReference type="SAM" id="SignalP"/>
    </source>
</evidence>
<sequence>MKSTLLALALALTTLTTLLTAHPSSQNKTTTTTTTTTTPLHPRNPNPKPNPNPNPNPKPKPKTKPSCISVTLASGKTWDRLCNPAHTCLKITSRDEAPVRFRMPPSTVCTLYRGGAGDMDTLNAWCHGTPRDFEGGDADLDPLPVWWTGNARGWACYERG</sequence>
<reference evidence="3 4" key="1">
    <citation type="submission" date="2019-07" db="EMBL/GenBank/DDBJ databases">
        <title>Finished genome of Venturia effusa.</title>
        <authorList>
            <person name="Young C.A."/>
            <person name="Cox M.P."/>
            <person name="Ganley A.R.D."/>
            <person name="David W.J."/>
        </authorList>
    </citation>
    <scope>NUCLEOTIDE SEQUENCE [LARGE SCALE GENOMIC DNA]</scope>
    <source>
        <strain evidence="4">albino</strain>
    </source>
</reference>
<feature type="compositionally biased region" description="Low complexity" evidence="1">
    <location>
        <begin position="29"/>
        <end position="38"/>
    </location>
</feature>
<feature type="compositionally biased region" description="Pro residues" evidence="1">
    <location>
        <begin position="42"/>
        <end position="58"/>
    </location>
</feature>
<feature type="signal peptide" evidence="2">
    <location>
        <begin position="1"/>
        <end position="21"/>
    </location>
</feature>
<dbReference type="AlphaFoldDB" id="A0A517L7H1"/>